<proteinExistence type="predicted"/>
<dbReference type="InterPro" id="IPR001878">
    <property type="entry name" value="Znf_CCHC"/>
</dbReference>
<feature type="region of interest" description="Disordered" evidence="1">
    <location>
        <begin position="670"/>
        <end position="692"/>
    </location>
</feature>
<gene>
    <name evidence="3" type="ORF">BO88DRAFT_418190</name>
</gene>
<accession>A0A319B1G6</accession>
<dbReference type="Proteomes" id="UP000248405">
    <property type="component" value="Unassembled WGS sequence"/>
</dbReference>
<feature type="compositionally biased region" description="Basic and acidic residues" evidence="1">
    <location>
        <begin position="734"/>
        <end position="750"/>
    </location>
</feature>
<dbReference type="GeneID" id="37212929"/>
<feature type="domain" description="CCHC-type" evidence="2">
    <location>
        <begin position="44"/>
        <end position="60"/>
    </location>
</feature>
<evidence type="ECO:0000259" key="2">
    <source>
        <dbReference type="SMART" id="SM00343"/>
    </source>
</evidence>
<feature type="region of interest" description="Disordered" evidence="1">
    <location>
        <begin position="338"/>
        <end position="360"/>
    </location>
</feature>
<feature type="domain" description="CCHC-type" evidence="2">
    <location>
        <begin position="8"/>
        <end position="24"/>
    </location>
</feature>
<dbReference type="GO" id="GO:0003676">
    <property type="term" value="F:nucleic acid binding"/>
    <property type="evidence" value="ECO:0007669"/>
    <property type="project" value="InterPro"/>
</dbReference>
<reference evidence="3" key="1">
    <citation type="submission" date="2016-12" db="EMBL/GenBank/DDBJ databases">
        <title>The genomes of Aspergillus section Nigri reveals drivers in fungal speciation.</title>
        <authorList>
            <consortium name="DOE Joint Genome Institute"/>
            <person name="Vesth T.C."/>
            <person name="Nybo J."/>
            <person name="Theobald S."/>
            <person name="Brandl J."/>
            <person name="Frisvad J.C."/>
            <person name="Nielsen K.F."/>
            <person name="Lyhne E.K."/>
            <person name="Kogle M.E."/>
            <person name="Kuo A."/>
            <person name="Riley R."/>
            <person name="Clum A."/>
            <person name="Nolan M."/>
            <person name="Lipzen A."/>
            <person name="Salamov A."/>
            <person name="Henrissat B."/>
            <person name="Wiebenga A."/>
            <person name="De Vries R.P."/>
            <person name="Grigoriev I.V."/>
            <person name="Mortensen U.H."/>
            <person name="Andersen M.R."/>
            <person name="Baker S.E."/>
        </authorList>
    </citation>
    <scope>NUCLEOTIDE SEQUENCE [LARGE SCALE GENOMIC DNA]</scope>
    <source>
        <strain evidence="3">CBS 113365</strain>
    </source>
</reference>
<dbReference type="EMBL" id="KZ821636">
    <property type="protein sequence ID" value="PYH66025.1"/>
    <property type="molecule type" value="Genomic_DNA"/>
</dbReference>
<dbReference type="OrthoDB" id="4369670at2759"/>
<protein>
    <recommendedName>
        <fullName evidence="2">CCHC-type domain-containing protein</fullName>
    </recommendedName>
</protein>
<name>A0A319B1G6_ASPVC</name>
<dbReference type="AlphaFoldDB" id="A0A319B1G6"/>
<dbReference type="RefSeq" id="XP_025559819.1">
    <property type="nucleotide sequence ID" value="XM_025708337.1"/>
</dbReference>
<evidence type="ECO:0000313" key="4">
    <source>
        <dbReference type="Proteomes" id="UP000248405"/>
    </source>
</evidence>
<organism evidence="3 4">
    <name type="scientific">Aspergillus vadensis (strain CBS 113365 / IMI 142717 / IBT 24658)</name>
    <dbReference type="NCBI Taxonomy" id="1448311"/>
    <lineage>
        <taxon>Eukaryota</taxon>
        <taxon>Fungi</taxon>
        <taxon>Dikarya</taxon>
        <taxon>Ascomycota</taxon>
        <taxon>Pezizomycotina</taxon>
        <taxon>Eurotiomycetes</taxon>
        <taxon>Eurotiomycetidae</taxon>
        <taxon>Eurotiales</taxon>
        <taxon>Aspergillaceae</taxon>
        <taxon>Aspergillus</taxon>
        <taxon>Aspergillus subgen. Circumdati</taxon>
    </lineage>
</organism>
<evidence type="ECO:0000313" key="3">
    <source>
        <dbReference type="EMBL" id="PYH66025.1"/>
    </source>
</evidence>
<evidence type="ECO:0000256" key="1">
    <source>
        <dbReference type="SAM" id="MobiDB-lite"/>
    </source>
</evidence>
<feature type="region of interest" description="Disordered" evidence="1">
    <location>
        <begin position="732"/>
        <end position="754"/>
    </location>
</feature>
<sequence>MSYNPERACQYCKSLAHIDKYCPEFKSCIYCKGDHNIIKCTKITCRRCKIKGHHQVICPNTSESLDIGLDPVLGGSKQHGIFTAKRPSSASELISFKRQRTLDRYTSVNLNISVQSPEHSDKKWVAIDESVRDELSLQEKFIFPYLKPLCSEMISEIIQGLLPGSSSPHCNYLEIIDEHGGVEKVTESLIHLISPHIIQFQGHEVTRTALNAIICQQIDSNEPWNMPLGYASIVCDDRDTLWWRLYVGQCSLSWRRIVCQHAQQIIKGSTASLYYFSLWIGNGHRYARFIKLWGFPKDTVTDGWYQACSNLLEALFCRAFRTHHGMLNRLGSKYQNDGEFGPEQRTSDQGKHWSQRQPLRREEEKKVSRLCFERDFDIALQNALNNDEEVFNKVRESLQLQQETPDFSEVLAHIPFCGSLTSEVAAILDYAAVSGANDTPMRASNSDDKQHMLTIPWSLDGCGFTEGNILIWTYDFKNFTSIGLKHLGHDILTDPDARKFHETLLATSQAKIIFLCGPQSEKLIRAIVRSSRHTLSLRGFDYPLYRDPLRNRLFICCPPLPAEIWSVSTRHSIKISEALRFAVNFIPSLKYDIRPFFCENSSVIGYILRQARKERLGGEALTADTVDEGVRLWLTRRNMGQAEDIKEIEKIAGSLTRGLLMVLKFLPRRPKSDGNESKERSPQPSRRATERVRVHDSFNVEQYQKIGDFVHKHLDEREVDYRNRLSRLCAESPRPQDKEICSTSSDKEGTDATSTDQESIAALKCFSQLQGQEFQTGAAEMRGLVEQCQAESGDRDCEAPINILQDLTARVIGEGFLDPVGVTAAQPVIAGASDKKRQGVKSVVWKNEDIRNREYSYKLKDQLKRHVYIYYCEIPFPANMDILDEMVFIKLELCPLGEIHTNLYATSSSEAHDDPALRLAFRVRYIDSFGREVVYYATNPAISMVFRANTLVEVLEKKSLEDISRFPRRFIHIGSQNNAHPLLERFRRGGNTSPLPR</sequence>
<dbReference type="SMART" id="SM00343">
    <property type="entry name" value="ZnF_C2HC"/>
    <property type="match status" value="2"/>
</dbReference>
<keyword evidence="4" id="KW-1185">Reference proteome</keyword>
<dbReference type="GO" id="GO:0008270">
    <property type="term" value="F:zinc ion binding"/>
    <property type="evidence" value="ECO:0007669"/>
    <property type="project" value="InterPro"/>
</dbReference>